<feature type="compositionally biased region" description="Basic and acidic residues" evidence="1">
    <location>
        <begin position="67"/>
        <end position="78"/>
    </location>
</feature>
<proteinExistence type="predicted"/>
<dbReference type="AlphaFoldDB" id="W1PAU4"/>
<protein>
    <submittedName>
        <fullName evidence="2">Uncharacterized protein</fullName>
    </submittedName>
</protein>
<accession>W1PAU4</accession>
<reference evidence="3" key="1">
    <citation type="journal article" date="2013" name="Science">
        <title>The Amborella genome and the evolution of flowering plants.</title>
        <authorList>
            <consortium name="Amborella Genome Project"/>
        </authorList>
    </citation>
    <scope>NUCLEOTIDE SEQUENCE [LARGE SCALE GENOMIC DNA]</scope>
</reference>
<keyword evidence="3" id="KW-1185">Reference proteome</keyword>
<dbReference type="Gramene" id="ERN04809">
    <property type="protein sequence ID" value="ERN04809"/>
    <property type="gene ID" value="AMTR_s00140p00114520"/>
</dbReference>
<gene>
    <name evidence="2" type="ORF">AMTR_s00140p00114520</name>
</gene>
<dbReference type="EMBL" id="KI394169">
    <property type="protein sequence ID" value="ERN04809.1"/>
    <property type="molecule type" value="Genomic_DNA"/>
</dbReference>
<dbReference type="Proteomes" id="UP000017836">
    <property type="component" value="Unassembled WGS sequence"/>
</dbReference>
<sequence length="168" mass="19133">MAFEAASSSEREEGEGRSEIREVASGTENNKKGQEWDGTTEITEVKESLENHLPAYDHATNLMWRMEEEGAGKRKEEEGGQGTSEITEQVGSEVTWKYLPKNENWLGVGTMKDHQTAAVVFYRVNQNKVEEVERECGGERELWLQENAGLFSPKSIRNRMIGKRPKRQ</sequence>
<dbReference type="HOGENOM" id="CLU_1588687_0_0_1"/>
<organism evidence="2 3">
    <name type="scientific">Amborella trichopoda</name>
    <dbReference type="NCBI Taxonomy" id="13333"/>
    <lineage>
        <taxon>Eukaryota</taxon>
        <taxon>Viridiplantae</taxon>
        <taxon>Streptophyta</taxon>
        <taxon>Embryophyta</taxon>
        <taxon>Tracheophyta</taxon>
        <taxon>Spermatophyta</taxon>
        <taxon>Magnoliopsida</taxon>
        <taxon>Amborellales</taxon>
        <taxon>Amborellaceae</taxon>
        <taxon>Amborella</taxon>
    </lineage>
</organism>
<feature type="region of interest" description="Disordered" evidence="1">
    <location>
        <begin position="1"/>
        <end position="54"/>
    </location>
</feature>
<feature type="compositionally biased region" description="Basic and acidic residues" evidence="1">
    <location>
        <begin position="9"/>
        <end position="22"/>
    </location>
</feature>
<name>W1PAU4_AMBTC</name>
<evidence type="ECO:0000313" key="3">
    <source>
        <dbReference type="Proteomes" id="UP000017836"/>
    </source>
</evidence>
<feature type="region of interest" description="Disordered" evidence="1">
    <location>
        <begin position="67"/>
        <end position="89"/>
    </location>
</feature>
<evidence type="ECO:0000256" key="1">
    <source>
        <dbReference type="SAM" id="MobiDB-lite"/>
    </source>
</evidence>
<evidence type="ECO:0000313" key="2">
    <source>
        <dbReference type="EMBL" id="ERN04809.1"/>
    </source>
</evidence>